<keyword evidence="1" id="KW-0812">Transmembrane</keyword>
<sequence>MAVNPFYPLLVLIVTLPLGLSFFSFKEVTLVLAILFVIVSITLLIHIKERFEFLKHPLKFAVLIVSIYIWGKDFSIEKLPLDLFFTAYAFIVFLLLKGKIFRNYFYISLLSFLSLAVVGINFQNVIYGFLIFFYLFNLVYFFLLLAVKAFEFSNHNLFKNLFKYSFVIFVFVLAFGGILFFTLPRPEKPLVTFIRKEIPKPAIGFSNEVKLGAFSEIVGDTTVVFRAKLPFKGNKDLYWRGNTLEVFDGLRWKAVSFVYLKRLSSSRIKPIRELLLISPHGGKNIFTYGYPIKVINSSGDVYINETKGIAETKKAIVKPLKVELFAVNLQNVRVTLLKKELLLHIPPQLKPILERIVKENRLKGLPFNRLLGRVGKYFSTFRYSLDNKARNLEEFLTVYKEGNCEYFASASALLFRFLGYPTRIVVGFFGGDYNPITGYYVVRQKEAHAWVEIYFNRRWIRFDATKYAQVSEKLKQELQNTLKQNRLHLLWDTVNTLWLEYVINLDRQKQETLFERVKALVQNAASWNSIIILITSLLVILFVFRNRFVFMLINIYYRFKYRIEIPLSSTPMELYIFLWKRYPLIWKKERDTILKINRYLINTGF</sequence>
<dbReference type="EMBL" id="DQVE01000056">
    <property type="protein sequence ID" value="HIP98847.1"/>
    <property type="molecule type" value="Genomic_DNA"/>
</dbReference>
<dbReference type="PANTHER" id="PTHR42736:SF1">
    <property type="entry name" value="PROTEIN-GLUTAMINE GAMMA-GLUTAMYLTRANSFERASE"/>
    <property type="match status" value="1"/>
</dbReference>
<evidence type="ECO:0000313" key="3">
    <source>
        <dbReference type="EMBL" id="HIP98847.1"/>
    </source>
</evidence>
<dbReference type="Pfam" id="PF01841">
    <property type="entry name" value="Transglut_core"/>
    <property type="match status" value="1"/>
</dbReference>
<feature type="domain" description="Transglutaminase-like" evidence="2">
    <location>
        <begin position="396"/>
        <end position="466"/>
    </location>
</feature>
<reference evidence="3" key="1">
    <citation type="journal article" date="2020" name="ISME J.">
        <title>Gammaproteobacteria mediating utilization of methyl-, sulfur- and petroleum organic compounds in deep ocean hydrothermal plumes.</title>
        <authorList>
            <person name="Zhou Z."/>
            <person name="Liu Y."/>
            <person name="Pan J."/>
            <person name="Cron B.R."/>
            <person name="Toner B.M."/>
            <person name="Anantharaman K."/>
            <person name="Breier J.A."/>
            <person name="Dick G.J."/>
            <person name="Li M."/>
        </authorList>
    </citation>
    <scope>NUCLEOTIDE SEQUENCE</scope>
    <source>
        <strain evidence="3">SZUA-1501</strain>
    </source>
</reference>
<dbReference type="Pfam" id="PF11992">
    <property type="entry name" value="TgpA_N"/>
    <property type="match status" value="1"/>
</dbReference>
<feature type="transmembrane region" description="Helical" evidence="1">
    <location>
        <begin position="6"/>
        <end position="23"/>
    </location>
</feature>
<dbReference type="InterPro" id="IPR052901">
    <property type="entry name" value="Bact_TGase-like"/>
</dbReference>
<comment type="caution">
    <text evidence="3">The sequence shown here is derived from an EMBL/GenBank/DDBJ whole genome shotgun (WGS) entry which is preliminary data.</text>
</comment>
<feature type="transmembrane region" description="Helical" evidence="1">
    <location>
        <begin position="525"/>
        <end position="544"/>
    </location>
</feature>
<dbReference type="PANTHER" id="PTHR42736">
    <property type="entry name" value="PROTEIN-GLUTAMINE GAMMA-GLUTAMYLTRANSFERASE"/>
    <property type="match status" value="1"/>
</dbReference>
<dbReference type="AlphaFoldDB" id="A0A9D0YQ54"/>
<feature type="transmembrane region" description="Helical" evidence="1">
    <location>
        <begin position="79"/>
        <end position="96"/>
    </location>
</feature>
<dbReference type="Proteomes" id="UP000606463">
    <property type="component" value="Unassembled WGS sequence"/>
</dbReference>
<keyword evidence="1" id="KW-1133">Transmembrane helix</keyword>
<evidence type="ECO:0000313" key="4">
    <source>
        <dbReference type="Proteomes" id="UP000606463"/>
    </source>
</evidence>
<dbReference type="InterPro" id="IPR002931">
    <property type="entry name" value="Transglutaminase-like"/>
</dbReference>
<dbReference type="InterPro" id="IPR038765">
    <property type="entry name" value="Papain-like_cys_pep_sf"/>
</dbReference>
<proteinExistence type="predicted"/>
<evidence type="ECO:0000256" key="1">
    <source>
        <dbReference type="SAM" id="Phobius"/>
    </source>
</evidence>
<dbReference type="InterPro" id="IPR021878">
    <property type="entry name" value="TgpA_N"/>
</dbReference>
<evidence type="ECO:0000259" key="2">
    <source>
        <dbReference type="SMART" id="SM00460"/>
    </source>
</evidence>
<feature type="transmembrane region" description="Helical" evidence="1">
    <location>
        <begin position="30"/>
        <end position="47"/>
    </location>
</feature>
<protein>
    <submittedName>
        <fullName evidence="3">DUF3488 domain-containing protein</fullName>
    </submittedName>
</protein>
<gene>
    <name evidence="3" type="ORF">EYH37_05775</name>
</gene>
<organism evidence="3 4">
    <name type="scientific">Aquifex aeolicus</name>
    <dbReference type="NCBI Taxonomy" id="63363"/>
    <lineage>
        <taxon>Bacteria</taxon>
        <taxon>Pseudomonadati</taxon>
        <taxon>Aquificota</taxon>
        <taxon>Aquificia</taxon>
        <taxon>Aquificales</taxon>
        <taxon>Aquificaceae</taxon>
        <taxon>Aquifex</taxon>
    </lineage>
</organism>
<keyword evidence="1" id="KW-0472">Membrane</keyword>
<feature type="transmembrane region" description="Helical" evidence="1">
    <location>
        <begin position="103"/>
        <end position="120"/>
    </location>
</feature>
<dbReference type="SUPFAM" id="SSF54001">
    <property type="entry name" value="Cysteine proteinases"/>
    <property type="match status" value="1"/>
</dbReference>
<name>A0A9D0YQ54_AQUAO</name>
<feature type="transmembrane region" description="Helical" evidence="1">
    <location>
        <begin position="126"/>
        <end position="149"/>
    </location>
</feature>
<dbReference type="Gene3D" id="3.10.620.30">
    <property type="match status" value="1"/>
</dbReference>
<accession>A0A9D0YQ54</accession>
<feature type="transmembrane region" description="Helical" evidence="1">
    <location>
        <begin position="161"/>
        <end position="183"/>
    </location>
</feature>
<dbReference type="SMART" id="SM00460">
    <property type="entry name" value="TGc"/>
    <property type="match status" value="1"/>
</dbReference>